<name>A0A1L8D104_9THEO</name>
<protein>
    <submittedName>
        <fullName evidence="2">Uncharacterized protein</fullName>
    </submittedName>
</protein>
<evidence type="ECO:0000313" key="2">
    <source>
        <dbReference type="EMBL" id="GAV24823.1"/>
    </source>
</evidence>
<keyword evidence="3" id="KW-1185">Reference proteome</keyword>
<dbReference type="RefSeq" id="WP_075865004.1">
    <property type="nucleotide sequence ID" value="NZ_BDJL01000017.1"/>
</dbReference>
<dbReference type="EMBL" id="BDJL01000017">
    <property type="protein sequence ID" value="GAV24823.1"/>
    <property type="molecule type" value="Genomic_DNA"/>
</dbReference>
<gene>
    <name evidence="2" type="ORF">ciss_07560</name>
</gene>
<proteinExistence type="predicted"/>
<evidence type="ECO:0000256" key="1">
    <source>
        <dbReference type="SAM" id="SignalP"/>
    </source>
</evidence>
<feature type="signal peptide" evidence="1">
    <location>
        <begin position="1"/>
        <end position="23"/>
    </location>
</feature>
<dbReference type="OrthoDB" id="965391at2"/>
<reference evidence="3" key="1">
    <citation type="submission" date="2016-12" db="EMBL/GenBank/DDBJ databases">
        <title>Draft Genome Sequences od Carboxydothermus pertinax and islandicus, Hydrogenogenic Carboxydotrophic Bacteria.</title>
        <authorList>
            <person name="Fukuyama Y."/>
            <person name="Ohmae K."/>
            <person name="Yoneda Y."/>
            <person name="Yoshida T."/>
            <person name="Sako Y."/>
        </authorList>
    </citation>
    <scope>NUCLEOTIDE SEQUENCE [LARGE SCALE GENOMIC DNA]</scope>
    <source>
        <strain evidence="3">SET</strain>
    </source>
</reference>
<dbReference type="STRING" id="661089.ciss_07560"/>
<feature type="chain" id="PRO_5013018820" evidence="1">
    <location>
        <begin position="24"/>
        <end position="72"/>
    </location>
</feature>
<accession>A0A1L8D104</accession>
<comment type="caution">
    <text evidence="2">The sequence shown here is derived from an EMBL/GenBank/DDBJ whole genome shotgun (WGS) entry which is preliminary data.</text>
</comment>
<dbReference type="AlphaFoldDB" id="A0A1L8D104"/>
<keyword evidence="1" id="KW-0732">Signal</keyword>
<evidence type="ECO:0000313" key="3">
    <source>
        <dbReference type="Proteomes" id="UP000187338"/>
    </source>
</evidence>
<dbReference type="Proteomes" id="UP000187338">
    <property type="component" value="Unassembled WGS sequence"/>
</dbReference>
<sequence length="72" mass="8467">MKKWVALFLAAAILLTTTAPVFAAVRVRGYFRSNGTYVQPHYRSYSDGYRYNNWSSWGNYNPYTGKKGYKRW</sequence>
<organism evidence="2 3">
    <name type="scientific">Carboxydothermus islandicus</name>
    <dbReference type="NCBI Taxonomy" id="661089"/>
    <lineage>
        <taxon>Bacteria</taxon>
        <taxon>Bacillati</taxon>
        <taxon>Bacillota</taxon>
        <taxon>Clostridia</taxon>
        <taxon>Thermoanaerobacterales</taxon>
        <taxon>Thermoanaerobacteraceae</taxon>
        <taxon>Carboxydothermus</taxon>
    </lineage>
</organism>